<feature type="transmembrane region" description="Helical" evidence="1">
    <location>
        <begin position="63"/>
        <end position="86"/>
    </location>
</feature>
<feature type="transmembrane region" description="Helical" evidence="1">
    <location>
        <begin position="202"/>
        <end position="219"/>
    </location>
</feature>
<organism evidence="2 3">
    <name type="scientific">Rhodococcus opacus</name>
    <name type="common">Nocardia opaca</name>
    <dbReference type="NCBI Taxonomy" id="37919"/>
    <lineage>
        <taxon>Bacteria</taxon>
        <taxon>Bacillati</taxon>
        <taxon>Actinomycetota</taxon>
        <taxon>Actinomycetes</taxon>
        <taxon>Mycobacteriales</taxon>
        <taxon>Nocardiaceae</taxon>
        <taxon>Rhodococcus</taxon>
    </lineage>
</organism>
<feature type="transmembrane region" description="Helical" evidence="1">
    <location>
        <begin position="146"/>
        <end position="165"/>
    </location>
</feature>
<evidence type="ECO:0000256" key="1">
    <source>
        <dbReference type="SAM" id="Phobius"/>
    </source>
</evidence>
<name>A0A1B1JXX8_RHOOP</name>
<keyword evidence="1" id="KW-0812">Transmembrane</keyword>
<dbReference type="AlphaFoldDB" id="A0A1B1JXX8"/>
<feature type="transmembrane region" description="Helical" evidence="1">
    <location>
        <begin position="98"/>
        <end position="126"/>
    </location>
</feature>
<dbReference type="PATRIC" id="fig|37919.13.peg.472"/>
<dbReference type="Proteomes" id="UP000186108">
    <property type="component" value="Chromosome"/>
</dbReference>
<keyword evidence="1" id="KW-0472">Membrane</keyword>
<accession>A0A1B1JXX8</accession>
<dbReference type="EMBL" id="CP009111">
    <property type="protein sequence ID" value="ANS25219.1"/>
    <property type="molecule type" value="Genomic_DNA"/>
</dbReference>
<dbReference type="Pfam" id="PF06912">
    <property type="entry name" value="DUF1275"/>
    <property type="match status" value="1"/>
</dbReference>
<evidence type="ECO:0000313" key="3">
    <source>
        <dbReference type="Proteomes" id="UP000186108"/>
    </source>
</evidence>
<sequence length="229" mass="23873">MFDVGVPIDDSKRTLALAVVLSTLAGYVDALGFITLGGFFVAFMSGNLTRFSVGFADAEWAHAATAAAVIGMFVLGCALGAVVVHLSERRRLPVRTTVLAVVSGLLIAGAVAATVGASTVAVGAMLLAMGAENSFFQRDGEVTIGLTYMTGALVKMGHRLAGALFGGPRWAWLRHFALWGGLVVGAVTGALAHHWIGLDALWFAAVLSAALTVTVHLRIDRATRRPQLS</sequence>
<evidence type="ECO:0000313" key="2">
    <source>
        <dbReference type="EMBL" id="ANS25219.1"/>
    </source>
</evidence>
<reference evidence="2 3" key="1">
    <citation type="submission" date="2014-07" db="EMBL/GenBank/DDBJ databases">
        <authorList>
            <person name="Zhang J.E."/>
            <person name="Yang H."/>
            <person name="Guo J."/>
            <person name="Deng Z."/>
            <person name="Luo H."/>
            <person name="Luo M."/>
            <person name="Zhao B."/>
        </authorList>
    </citation>
    <scope>NUCLEOTIDE SEQUENCE [LARGE SCALE GENOMIC DNA]</scope>
    <source>
        <strain evidence="2 3">1CP</strain>
    </source>
</reference>
<feature type="transmembrane region" description="Helical" evidence="1">
    <location>
        <begin position="177"/>
        <end position="196"/>
    </location>
</feature>
<dbReference type="PANTHER" id="PTHR37314:SF4">
    <property type="entry name" value="UPF0700 TRANSMEMBRANE PROTEIN YOAK"/>
    <property type="match status" value="1"/>
</dbReference>
<feature type="transmembrane region" description="Helical" evidence="1">
    <location>
        <begin position="15"/>
        <end position="43"/>
    </location>
</feature>
<proteinExistence type="predicted"/>
<protein>
    <recommendedName>
        <fullName evidence="4">DUF1275 domain-containing protein</fullName>
    </recommendedName>
</protein>
<evidence type="ECO:0008006" key="4">
    <source>
        <dbReference type="Google" id="ProtNLM"/>
    </source>
</evidence>
<dbReference type="InterPro" id="IPR010699">
    <property type="entry name" value="DUF1275"/>
</dbReference>
<dbReference type="PANTHER" id="PTHR37314">
    <property type="entry name" value="SLR0142 PROTEIN"/>
    <property type="match status" value="1"/>
</dbReference>
<keyword evidence="1" id="KW-1133">Transmembrane helix</keyword>
<gene>
    <name evidence="2" type="ORF">R1CP_02350</name>
</gene>